<evidence type="ECO:0000259" key="2">
    <source>
        <dbReference type="Pfam" id="PF03372"/>
    </source>
</evidence>
<dbReference type="Proteomes" id="UP000216446">
    <property type="component" value="Unassembled WGS sequence"/>
</dbReference>
<dbReference type="SUPFAM" id="SSF56219">
    <property type="entry name" value="DNase I-like"/>
    <property type="match status" value="1"/>
</dbReference>
<sequence>MLLWVLTLPLIAAVAVGLAAQWIDPRALWWPQLFAVLLPFLSFGLVATAVLSLVLKVRGLALVQTVLLLFVLVRTEPWARLGEASGEGEALHLMTFNVPEQLAPEAMRDSMAAFVRREAPDVLVVQDAWVRGPRQEREAWEAPQVRGVVDSLGYGLRVPALVPGQRGWKRGATGIPLLLAPEAARVTAQEAIVVAGPGDDESSQATRSVIEWEGRSFVLYNVHLRSFGQAKPWLDPEFTPLRPRTWPRSFSRLSEVYRERATDVDMIAEAIAAETLPVVIAGDFNSTADNWSYRELRQAGGIRRQDAYREAGDTVWGRTYHADNLVVRIDHVLVDPALAVERAEMRNVGFSDHRPVLTRLRWRDE</sequence>
<keyword evidence="4" id="KW-1185">Reference proteome</keyword>
<dbReference type="InterPro" id="IPR005135">
    <property type="entry name" value="Endo/exonuclease/phosphatase"/>
</dbReference>
<dbReference type="Pfam" id="PF03372">
    <property type="entry name" value="Exo_endo_phos"/>
    <property type="match status" value="1"/>
</dbReference>
<feature type="transmembrane region" description="Helical" evidence="1">
    <location>
        <begin position="29"/>
        <end position="55"/>
    </location>
</feature>
<reference evidence="3 4" key="1">
    <citation type="submission" date="2016-11" db="EMBL/GenBank/DDBJ databases">
        <title>Study of marine rhodopsin-containing bacteria.</title>
        <authorList>
            <person name="Yoshizawa S."/>
            <person name="Kumagai Y."/>
            <person name="Kogure K."/>
        </authorList>
    </citation>
    <scope>NUCLEOTIDE SEQUENCE [LARGE SCALE GENOMIC DNA]</scope>
    <source>
        <strain evidence="3 4">SG-29</strain>
    </source>
</reference>
<evidence type="ECO:0000313" key="3">
    <source>
        <dbReference type="EMBL" id="OZC03079.1"/>
    </source>
</evidence>
<dbReference type="EMBL" id="MQWB01000001">
    <property type="protein sequence ID" value="OZC03079.1"/>
    <property type="molecule type" value="Genomic_DNA"/>
</dbReference>
<dbReference type="Gene3D" id="3.60.10.10">
    <property type="entry name" value="Endonuclease/exonuclease/phosphatase"/>
    <property type="match status" value="1"/>
</dbReference>
<keyword evidence="1" id="KW-1133">Transmembrane helix</keyword>
<evidence type="ECO:0000256" key="1">
    <source>
        <dbReference type="SAM" id="Phobius"/>
    </source>
</evidence>
<name>A0A259TZ89_9BACT</name>
<gene>
    <name evidence="3" type="ORF">BSZ36_08905</name>
</gene>
<feature type="domain" description="Endonuclease/exonuclease/phosphatase" evidence="2">
    <location>
        <begin position="94"/>
        <end position="353"/>
    </location>
</feature>
<dbReference type="InterPro" id="IPR036691">
    <property type="entry name" value="Endo/exonu/phosph_ase_sf"/>
</dbReference>
<dbReference type="GO" id="GO:0003824">
    <property type="term" value="F:catalytic activity"/>
    <property type="evidence" value="ECO:0007669"/>
    <property type="project" value="InterPro"/>
</dbReference>
<accession>A0A259TZ89</accession>
<evidence type="ECO:0000313" key="4">
    <source>
        <dbReference type="Proteomes" id="UP000216446"/>
    </source>
</evidence>
<protein>
    <recommendedName>
        <fullName evidence="2">Endonuclease/exonuclease/phosphatase domain-containing protein</fullName>
    </recommendedName>
</protein>
<organism evidence="3 4">
    <name type="scientific">Rubricoccus marinus</name>
    <dbReference type="NCBI Taxonomy" id="716817"/>
    <lineage>
        <taxon>Bacteria</taxon>
        <taxon>Pseudomonadati</taxon>
        <taxon>Rhodothermota</taxon>
        <taxon>Rhodothermia</taxon>
        <taxon>Rhodothermales</taxon>
        <taxon>Rubricoccaceae</taxon>
        <taxon>Rubricoccus</taxon>
    </lineage>
</organism>
<keyword evidence="1" id="KW-0472">Membrane</keyword>
<keyword evidence="1" id="KW-0812">Transmembrane</keyword>
<dbReference type="InParanoid" id="A0A259TZ89"/>
<dbReference type="AlphaFoldDB" id="A0A259TZ89"/>
<comment type="caution">
    <text evidence="3">The sequence shown here is derived from an EMBL/GenBank/DDBJ whole genome shotgun (WGS) entry which is preliminary data.</text>
</comment>
<proteinExistence type="predicted"/>